<organism evidence="5 6">
    <name type="scientific">Mesorhizobium neociceri</name>
    <dbReference type="NCBI Taxonomy" id="1307853"/>
    <lineage>
        <taxon>Bacteria</taxon>
        <taxon>Pseudomonadati</taxon>
        <taxon>Pseudomonadota</taxon>
        <taxon>Alphaproteobacteria</taxon>
        <taxon>Hyphomicrobiales</taxon>
        <taxon>Phyllobacteriaceae</taxon>
        <taxon>Mesorhizobium</taxon>
    </lineage>
</organism>
<name>A0A838BAE1_9HYPH</name>
<dbReference type="GO" id="GO:0003677">
    <property type="term" value="F:DNA binding"/>
    <property type="evidence" value="ECO:0007669"/>
    <property type="project" value="UniProtKB-KW"/>
</dbReference>
<dbReference type="Gene3D" id="2.60.120.10">
    <property type="entry name" value="Jelly Rolls"/>
    <property type="match status" value="1"/>
</dbReference>
<protein>
    <submittedName>
        <fullName evidence="5">Crp/Fnr family transcriptional regulator</fullName>
    </submittedName>
</protein>
<evidence type="ECO:0000259" key="4">
    <source>
        <dbReference type="PROSITE" id="PS51063"/>
    </source>
</evidence>
<dbReference type="Proteomes" id="UP000558284">
    <property type="component" value="Unassembled WGS sequence"/>
</dbReference>
<keyword evidence="6" id="KW-1185">Reference proteome</keyword>
<dbReference type="SMART" id="SM00419">
    <property type="entry name" value="HTH_CRP"/>
    <property type="match status" value="1"/>
</dbReference>
<keyword evidence="3" id="KW-0804">Transcription</keyword>
<evidence type="ECO:0000256" key="1">
    <source>
        <dbReference type="ARBA" id="ARBA00023015"/>
    </source>
</evidence>
<dbReference type="PROSITE" id="PS51063">
    <property type="entry name" value="HTH_CRP_2"/>
    <property type="match status" value="1"/>
</dbReference>
<keyword evidence="2" id="KW-0238">DNA-binding</keyword>
<dbReference type="InterPro" id="IPR014710">
    <property type="entry name" value="RmlC-like_jellyroll"/>
</dbReference>
<evidence type="ECO:0000313" key="5">
    <source>
        <dbReference type="EMBL" id="MBA1143037.1"/>
    </source>
</evidence>
<gene>
    <name evidence="5" type="ORF">H0241_22700</name>
</gene>
<comment type="caution">
    <text evidence="5">The sequence shown here is derived from an EMBL/GenBank/DDBJ whole genome shotgun (WGS) entry which is preliminary data.</text>
</comment>
<dbReference type="AlphaFoldDB" id="A0A838BAE1"/>
<accession>A0A838BAE1</accession>
<dbReference type="SUPFAM" id="SSF46785">
    <property type="entry name" value="Winged helix' DNA-binding domain"/>
    <property type="match status" value="1"/>
</dbReference>
<dbReference type="InterPro" id="IPR036390">
    <property type="entry name" value="WH_DNA-bd_sf"/>
</dbReference>
<dbReference type="Gene3D" id="1.10.10.10">
    <property type="entry name" value="Winged helix-like DNA-binding domain superfamily/Winged helix DNA-binding domain"/>
    <property type="match status" value="1"/>
</dbReference>
<keyword evidence="1" id="KW-0805">Transcription regulation</keyword>
<dbReference type="InterPro" id="IPR012318">
    <property type="entry name" value="HTH_CRP"/>
</dbReference>
<sequence>MMVCVLRLIEGAIIGGSYLGKMGLSKQAFGLAREPTLADASWEKGFSVLPGAVRRLYPANTTIVREHQASSLILVVTAGWVAFFKTLPNGSRHIIDFALPREIASIEFSGEGGETVTALSDVTAIGLIGPVRTCLSRYPQSICETILLAEARRYSRVTEHLAGVSRRGPVQRTAHFLLELACRAHRSATTYPDRFECPLTQAELADALGLSAVHVSRVLKDLRESGLASFRNGVVELHDHAGLIKAAGFDRSYIST</sequence>
<reference evidence="5 6" key="1">
    <citation type="submission" date="2020-07" db="EMBL/GenBank/DDBJ databases">
        <title>Definition of the novel symbiovar canariense within Mesorhizobium novociceri, a new species of genus Mesorhizobium nodulating Cicer canariense in the Caldera de Taburiente National Park (La Palma, Canary Islands).</title>
        <authorList>
            <person name="Leon-Barrios M."/>
            <person name="Perez-Yepez J."/>
            <person name="Flores-Felix J.D."/>
            <person name="Ramirez-Baena M.H."/>
            <person name="Pulido-Suarez L."/>
            <person name="Igual J.M."/>
            <person name="Velazquez E."/>
            <person name="Peix A."/>
        </authorList>
    </citation>
    <scope>NUCLEOTIDE SEQUENCE [LARGE SCALE GENOMIC DNA]</scope>
    <source>
        <strain evidence="5 6">CCANP35</strain>
    </source>
</reference>
<dbReference type="CDD" id="cd00092">
    <property type="entry name" value="HTH_CRP"/>
    <property type="match status" value="1"/>
</dbReference>
<evidence type="ECO:0000256" key="3">
    <source>
        <dbReference type="ARBA" id="ARBA00023163"/>
    </source>
</evidence>
<dbReference type="EMBL" id="JACDTY010000012">
    <property type="protein sequence ID" value="MBA1143037.1"/>
    <property type="molecule type" value="Genomic_DNA"/>
</dbReference>
<evidence type="ECO:0000256" key="2">
    <source>
        <dbReference type="ARBA" id="ARBA00023125"/>
    </source>
</evidence>
<dbReference type="InterPro" id="IPR018490">
    <property type="entry name" value="cNMP-bd_dom_sf"/>
</dbReference>
<proteinExistence type="predicted"/>
<feature type="domain" description="HTH crp-type" evidence="4">
    <location>
        <begin position="167"/>
        <end position="241"/>
    </location>
</feature>
<evidence type="ECO:0000313" key="6">
    <source>
        <dbReference type="Proteomes" id="UP000558284"/>
    </source>
</evidence>
<dbReference type="Pfam" id="PF13545">
    <property type="entry name" value="HTH_Crp_2"/>
    <property type="match status" value="1"/>
</dbReference>
<dbReference type="GO" id="GO:0006355">
    <property type="term" value="P:regulation of DNA-templated transcription"/>
    <property type="evidence" value="ECO:0007669"/>
    <property type="project" value="InterPro"/>
</dbReference>
<dbReference type="InterPro" id="IPR036388">
    <property type="entry name" value="WH-like_DNA-bd_sf"/>
</dbReference>
<dbReference type="SUPFAM" id="SSF51206">
    <property type="entry name" value="cAMP-binding domain-like"/>
    <property type="match status" value="1"/>
</dbReference>